<evidence type="ECO:0000313" key="1">
    <source>
        <dbReference type="EMBL" id="KKL51663.1"/>
    </source>
</evidence>
<name>A0A0F9CQK3_9ZZZZ</name>
<reference evidence="1" key="1">
    <citation type="journal article" date="2015" name="Nature">
        <title>Complex archaea that bridge the gap between prokaryotes and eukaryotes.</title>
        <authorList>
            <person name="Spang A."/>
            <person name="Saw J.H."/>
            <person name="Jorgensen S.L."/>
            <person name="Zaremba-Niedzwiedzka K."/>
            <person name="Martijn J."/>
            <person name="Lind A.E."/>
            <person name="van Eijk R."/>
            <person name="Schleper C."/>
            <person name="Guy L."/>
            <person name="Ettema T.J."/>
        </authorList>
    </citation>
    <scope>NUCLEOTIDE SEQUENCE</scope>
</reference>
<dbReference type="AlphaFoldDB" id="A0A0F9CQK3"/>
<dbReference type="EMBL" id="LAZR01032166">
    <property type="protein sequence ID" value="KKL51663.1"/>
    <property type="molecule type" value="Genomic_DNA"/>
</dbReference>
<protein>
    <submittedName>
        <fullName evidence="1">Uncharacterized protein</fullName>
    </submittedName>
</protein>
<accession>A0A0F9CQK3</accession>
<feature type="non-terminal residue" evidence="1">
    <location>
        <position position="536"/>
    </location>
</feature>
<organism evidence="1">
    <name type="scientific">marine sediment metagenome</name>
    <dbReference type="NCBI Taxonomy" id="412755"/>
    <lineage>
        <taxon>unclassified sequences</taxon>
        <taxon>metagenomes</taxon>
        <taxon>ecological metagenomes</taxon>
    </lineage>
</organism>
<gene>
    <name evidence="1" type="ORF">LCGC14_2293230</name>
</gene>
<proteinExistence type="predicted"/>
<comment type="caution">
    <text evidence="1">The sequence shown here is derived from an EMBL/GenBank/DDBJ whole genome shotgun (WGS) entry which is preliminary data.</text>
</comment>
<sequence length="536" mass="59776">MPDDIVEQELSNVQKIVKPEQPTNLKEEPRFFSLEEIEGKVKQVDIPKIEGRNWVAEFNKNLNLPVIIGDSKPDIDTASVVTPNKDNSYDFNLDFRTEKEIKDGAPIEFSERRIPTFSEFTKFMYKDARADIIASSHLRKGMYNQIDAKLSLELGDKSYLQNMPKEHLELKFAEAPVTKLAGETMAMMPFILETVQAGVKYGIPLALVYGAKKALTRQVIPLPAQAKFLLGVEGFIAGMKTGMGFAVVKTSIDVEGALIFGDLIREGVDDDTARVLSLAAGLIIGLTELAQLSLFSATYRRVFKKVVAGDKAKAAIKVALLTALETVGYNPTQEVVQEIIELATLGLASVIDDNPNVMPKSDGIWNRLADVWLRTFQGSVFLGLLSGIAGGLGQTSRNRKIRREAYKKLVLSKEKEKADEDIIVVREDELGEDAPIGSSEALERAKRIAKAKTEAFVQREEKPPIIGVTPTGKKLEGITKEQQEKILTKLEKKPKAIKIRQEDIKQKFEVGEIVRRTFERRKLDLLQFESKEAFIK</sequence>